<feature type="domain" description="Cyanobacterial aminoacyl-tRNA synthetase CAAD" evidence="3">
    <location>
        <begin position="92"/>
        <end position="160"/>
    </location>
</feature>
<proteinExistence type="predicted"/>
<dbReference type="PANTHER" id="PTHR33222:SF4">
    <property type="entry name" value="PROTEIN CURVATURE THYLAKOID 1A, CHLOROPLASTIC"/>
    <property type="match status" value="1"/>
</dbReference>
<organism evidence="4 5">
    <name type="scientific">Raphanus sativus</name>
    <name type="common">Radish</name>
    <name type="synonym">Raphanus raphanistrum var. sativus</name>
    <dbReference type="NCBI Taxonomy" id="3726"/>
    <lineage>
        <taxon>Eukaryota</taxon>
        <taxon>Viridiplantae</taxon>
        <taxon>Streptophyta</taxon>
        <taxon>Embryophyta</taxon>
        <taxon>Tracheophyta</taxon>
        <taxon>Spermatophyta</taxon>
        <taxon>Magnoliopsida</taxon>
        <taxon>eudicotyledons</taxon>
        <taxon>Gunneridae</taxon>
        <taxon>Pentapetalae</taxon>
        <taxon>rosids</taxon>
        <taxon>malvids</taxon>
        <taxon>Brassicales</taxon>
        <taxon>Brassicaceae</taxon>
        <taxon>Brassiceae</taxon>
        <taxon>Raphanus</taxon>
    </lineage>
</organism>
<keyword evidence="2" id="KW-0472">Membrane</keyword>
<feature type="transmembrane region" description="Helical" evidence="2">
    <location>
        <begin position="29"/>
        <end position="50"/>
    </location>
</feature>
<evidence type="ECO:0000256" key="1">
    <source>
        <dbReference type="ARBA" id="ARBA00004141"/>
    </source>
</evidence>
<dbReference type="Pfam" id="PF14159">
    <property type="entry name" value="CAAD"/>
    <property type="match status" value="1"/>
</dbReference>
<evidence type="ECO:0000313" key="5">
    <source>
        <dbReference type="RefSeq" id="XP_018490334.2"/>
    </source>
</evidence>
<protein>
    <submittedName>
        <fullName evidence="5">Protein CURVATURE THYLAKOID 1A, chloroplastic-like</fullName>
    </submittedName>
</protein>
<dbReference type="PANTHER" id="PTHR33222">
    <property type="match status" value="1"/>
</dbReference>
<dbReference type="GO" id="GO:0009535">
    <property type="term" value="C:chloroplast thylakoid membrane"/>
    <property type="evidence" value="ECO:0007669"/>
    <property type="project" value="TreeGrafter"/>
</dbReference>
<dbReference type="OrthoDB" id="2014299at2759"/>
<keyword evidence="2" id="KW-0812">Transmembrane</keyword>
<dbReference type="Proteomes" id="UP000504610">
    <property type="component" value="Chromosome 5"/>
</dbReference>
<dbReference type="AlphaFoldDB" id="A0A6J0P0A7"/>
<sequence>MQKCVSSERCAELIIIAASHNLNEAWISYQPVLLVMYLVQYMPFIGFWLMDKTRACSTSTYIDTNELFTELKEKWDGLGIKTTVIIYGRGAIVAVCLSSILVWLSSILVGAINSVPMLPKVLELVGLGFTGWFVYRYLLLKSSRKELAEDIGSLKKKITGTE</sequence>
<dbReference type="GeneID" id="108860999"/>
<keyword evidence="2" id="KW-1133">Transmembrane helix</keyword>
<reference evidence="4" key="1">
    <citation type="journal article" date="2019" name="Database">
        <title>The radish genome database (RadishGD): an integrated information resource for radish genomics.</title>
        <authorList>
            <person name="Yu H.J."/>
            <person name="Baek S."/>
            <person name="Lee Y.J."/>
            <person name="Cho A."/>
            <person name="Mun J.H."/>
        </authorList>
    </citation>
    <scope>NUCLEOTIDE SEQUENCE [LARGE SCALE GENOMIC DNA]</scope>
    <source>
        <strain evidence="4">cv. WK10039</strain>
    </source>
</reference>
<dbReference type="InterPro" id="IPR033344">
    <property type="entry name" value="CURT1"/>
</dbReference>
<feature type="transmembrane region" description="Helical" evidence="2">
    <location>
        <begin position="91"/>
        <end position="115"/>
    </location>
</feature>
<dbReference type="KEGG" id="rsz:108860999"/>
<gene>
    <name evidence="5" type="primary">LOC108860999</name>
</gene>
<keyword evidence="4" id="KW-1185">Reference proteome</keyword>
<evidence type="ECO:0000259" key="3">
    <source>
        <dbReference type="Pfam" id="PF14159"/>
    </source>
</evidence>
<reference evidence="5" key="2">
    <citation type="submission" date="2025-08" db="UniProtKB">
        <authorList>
            <consortium name="RefSeq"/>
        </authorList>
    </citation>
    <scope>IDENTIFICATION</scope>
    <source>
        <tissue evidence="5">Leaf</tissue>
    </source>
</reference>
<name>A0A6J0P0A7_RAPSA</name>
<dbReference type="InterPro" id="IPR025564">
    <property type="entry name" value="CAAD_dom"/>
</dbReference>
<evidence type="ECO:0000256" key="2">
    <source>
        <dbReference type="SAM" id="Phobius"/>
    </source>
</evidence>
<evidence type="ECO:0000313" key="4">
    <source>
        <dbReference type="Proteomes" id="UP000504610"/>
    </source>
</evidence>
<feature type="transmembrane region" description="Helical" evidence="2">
    <location>
        <begin position="121"/>
        <end position="139"/>
    </location>
</feature>
<comment type="subcellular location">
    <subcellularLocation>
        <location evidence="1">Membrane</location>
        <topology evidence="1">Multi-pass membrane protein</topology>
    </subcellularLocation>
</comment>
<accession>A0A6J0P0A7</accession>
<dbReference type="RefSeq" id="XP_018490334.2">
    <property type="nucleotide sequence ID" value="XM_018634832.2"/>
</dbReference>